<organism evidence="2 3">
    <name type="scientific">Paenibacillus nasutitermitis</name>
    <dbReference type="NCBI Taxonomy" id="1652958"/>
    <lineage>
        <taxon>Bacteria</taxon>
        <taxon>Bacillati</taxon>
        <taxon>Bacillota</taxon>
        <taxon>Bacilli</taxon>
        <taxon>Bacillales</taxon>
        <taxon>Paenibacillaceae</taxon>
        <taxon>Paenibacillus</taxon>
    </lineage>
</organism>
<reference evidence="2" key="2">
    <citation type="submission" date="2020-09" db="EMBL/GenBank/DDBJ databases">
        <authorList>
            <person name="Sun Q."/>
            <person name="Zhou Y."/>
        </authorList>
    </citation>
    <scope>NUCLEOTIDE SEQUENCE</scope>
    <source>
        <strain evidence="2">CGMCC 1.15178</strain>
    </source>
</reference>
<evidence type="ECO:0000313" key="2">
    <source>
        <dbReference type="EMBL" id="GGD65997.1"/>
    </source>
</evidence>
<gene>
    <name evidence="2" type="ORF">GCM10010911_24670</name>
</gene>
<dbReference type="InterPro" id="IPR002220">
    <property type="entry name" value="DapA-like"/>
</dbReference>
<dbReference type="PANTHER" id="PTHR12128">
    <property type="entry name" value="DIHYDRODIPICOLINATE SYNTHASE"/>
    <property type="match status" value="1"/>
</dbReference>
<dbReference type="AlphaFoldDB" id="A0A917DSI8"/>
<dbReference type="Pfam" id="PF00701">
    <property type="entry name" value="DHDPS"/>
    <property type="match status" value="1"/>
</dbReference>
<dbReference type="InterPro" id="IPR013785">
    <property type="entry name" value="Aldolase_TIM"/>
</dbReference>
<comment type="caution">
    <text evidence="2">The sequence shown here is derived from an EMBL/GenBank/DDBJ whole genome shotgun (WGS) entry which is preliminary data.</text>
</comment>
<protein>
    <submittedName>
        <fullName evidence="2">Dihydrodipicolinate synthetase</fullName>
    </submittedName>
</protein>
<dbReference type="RefSeq" id="WP_188992268.1">
    <property type="nucleotide sequence ID" value="NZ_BMHP01000002.1"/>
</dbReference>
<accession>A0A917DSI8</accession>
<reference evidence="2" key="1">
    <citation type="journal article" date="2014" name="Int. J. Syst. Evol. Microbiol.">
        <title>Complete genome sequence of Corynebacterium casei LMG S-19264T (=DSM 44701T), isolated from a smear-ripened cheese.</title>
        <authorList>
            <consortium name="US DOE Joint Genome Institute (JGI-PGF)"/>
            <person name="Walter F."/>
            <person name="Albersmeier A."/>
            <person name="Kalinowski J."/>
            <person name="Ruckert C."/>
        </authorList>
    </citation>
    <scope>NUCLEOTIDE SEQUENCE</scope>
    <source>
        <strain evidence="2">CGMCC 1.15178</strain>
    </source>
</reference>
<dbReference type="SMART" id="SM01130">
    <property type="entry name" value="DHDPS"/>
    <property type="match status" value="1"/>
</dbReference>
<keyword evidence="1" id="KW-0456">Lyase</keyword>
<dbReference type="GO" id="GO:0008840">
    <property type="term" value="F:4-hydroxy-tetrahydrodipicolinate synthase activity"/>
    <property type="evidence" value="ECO:0007669"/>
    <property type="project" value="TreeGrafter"/>
</dbReference>
<dbReference type="Proteomes" id="UP000612456">
    <property type="component" value="Unassembled WGS sequence"/>
</dbReference>
<dbReference type="Gene3D" id="3.20.20.70">
    <property type="entry name" value="Aldolase class I"/>
    <property type="match status" value="1"/>
</dbReference>
<dbReference type="SUPFAM" id="SSF51569">
    <property type="entry name" value="Aldolase"/>
    <property type="match status" value="1"/>
</dbReference>
<dbReference type="PANTHER" id="PTHR12128:SF51">
    <property type="entry name" value="BLL4205 PROTEIN"/>
    <property type="match status" value="1"/>
</dbReference>
<keyword evidence="3" id="KW-1185">Reference proteome</keyword>
<proteinExistence type="predicted"/>
<sequence length="351" mass="39271">MGLQPALLKALHEGLVIPAHPLALNKDRKLDERRQRALTRYYLASGAGGIAVGVHSTQFEIRDKDHNLYEPVLRLAAEEAAKGQLNRPFIKIAGLCGPTAQALDEASIALKHGYDAGLLSMGGLDSWSEQDILTRTAEVARIIPVIGFYLQPSVGGKVFSFDFWCKFAEIPNVVAIKMAPFNRYQTIDVVRAVCYSSRRDEIALYTGNDDNIVNDLLTRYQFMVDGQPVVKQIVGGLLGHWSVWTQKAVELLEEIKAVRNLPQIPREWLTRHVQVTDSNAAFFDSAHQFAGCIPGIHEVLRRQGLLEGTWCLNPHEVLSPGQAQEIERVYQDYPDLNDDEFVKKNLADWLS</sequence>
<evidence type="ECO:0000313" key="3">
    <source>
        <dbReference type="Proteomes" id="UP000612456"/>
    </source>
</evidence>
<name>A0A917DSI8_9BACL</name>
<dbReference type="EMBL" id="BMHP01000002">
    <property type="protein sequence ID" value="GGD65997.1"/>
    <property type="molecule type" value="Genomic_DNA"/>
</dbReference>
<evidence type="ECO:0000256" key="1">
    <source>
        <dbReference type="ARBA" id="ARBA00023239"/>
    </source>
</evidence>